<dbReference type="EMBL" id="MSFN02000002">
    <property type="protein sequence ID" value="PTU23513.1"/>
    <property type="molecule type" value="Genomic_DNA"/>
</dbReference>
<dbReference type="InterPro" id="IPR001138">
    <property type="entry name" value="Zn2Cys6_DnaBD"/>
</dbReference>
<evidence type="ECO:0000313" key="8">
    <source>
        <dbReference type="Proteomes" id="UP000244073"/>
    </source>
</evidence>
<keyword evidence="4" id="KW-0539">Nucleus</keyword>
<dbReference type="PANTHER" id="PTHR47657">
    <property type="entry name" value="STEROL REGULATORY ELEMENT-BINDING PROTEIN ECM22"/>
    <property type="match status" value="1"/>
</dbReference>
<evidence type="ECO:0000256" key="5">
    <source>
        <dbReference type="SAM" id="MobiDB-lite"/>
    </source>
</evidence>
<dbReference type="VEuPathDB" id="FungiDB:P175DRAFT_0475963"/>
<dbReference type="Pfam" id="PF00172">
    <property type="entry name" value="Zn_clus"/>
    <property type="match status" value="1"/>
</dbReference>
<dbReference type="InterPro" id="IPR021858">
    <property type="entry name" value="Fun_TF"/>
</dbReference>
<protein>
    <recommendedName>
        <fullName evidence="6">Zn(2)-C6 fungal-type domain-containing protein</fullName>
    </recommendedName>
</protein>
<dbReference type="PROSITE" id="PS00463">
    <property type="entry name" value="ZN2_CY6_FUNGAL_1"/>
    <property type="match status" value="1"/>
</dbReference>
<dbReference type="InterPro" id="IPR036864">
    <property type="entry name" value="Zn2-C6_fun-type_DNA-bd_sf"/>
</dbReference>
<sequence length="404" mass="46002">MLRGDSIRPRRPHTKSRNGCKRCKARKVKCDETRPQCHNCIKHGIDCMFDKPAPSASNASSSSERKLQRDTSLPTSTAPSPNNLPGHGASVGPAMGVAEMALLHHYSTSTCYTISMHPMLQMVWRIRVPQVGFSFHFVLRAILALAALHLAHLKPENRAHYVAEAEFHHNMALQMASAVLSNITEENAPAIYLFSTLTSIISCAKPRLPDDCWMIGDRDIEWLTLFRGTWFIIESAENAIKTSVLSPIFINGIRRRRAREAKSTTNMSFLDDLRRLLKETVMDAKELACYLDAVDEMSKSFATIADVGPDNCQTADVFVWILETSEDYLRLLRERKPEALVIFSYFCVITKALEWAWWMQGLSTHLIEGIYRQLSEEHRCWLQWPMEQLGWIPRDLTFNHVQLG</sequence>
<keyword evidence="3" id="KW-0804">Transcription</keyword>
<dbReference type="Gene3D" id="4.10.240.10">
    <property type="entry name" value="Zn(2)-C6 fungal-type DNA-binding domain"/>
    <property type="match status" value="1"/>
</dbReference>
<feature type="domain" description="Zn(2)-C6 fungal-type" evidence="6">
    <location>
        <begin position="19"/>
        <end position="49"/>
    </location>
</feature>
<dbReference type="PANTHER" id="PTHR47657:SF7">
    <property type="entry name" value="STEROL REGULATORY ELEMENT-BINDING PROTEIN ECM22"/>
    <property type="match status" value="1"/>
</dbReference>
<comment type="caution">
    <text evidence="7">The sequence shown here is derived from an EMBL/GenBank/DDBJ whole genome shotgun (WGS) entry which is preliminary data.</text>
</comment>
<evidence type="ECO:0000256" key="2">
    <source>
        <dbReference type="ARBA" id="ARBA00023125"/>
    </source>
</evidence>
<reference evidence="7 8" key="1">
    <citation type="journal article" date="2018" name="Proc. Natl. Acad. Sci. U.S.A.">
        <title>Linking secondary metabolites to gene clusters through genome sequencing of six diverse Aspergillus species.</title>
        <authorList>
            <person name="Kaerboelling I."/>
            <person name="Vesth T.C."/>
            <person name="Frisvad J.C."/>
            <person name="Nybo J.L."/>
            <person name="Theobald S."/>
            <person name="Kuo A."/>
            <person name="Bowyer P."/>
            <person name="Matsuda Y."/>
            <person name="Mondo S."/>
            <person name="Lyhne E.K."/>
            <person name="Kogle M.E."/>
            <person name="Clum A."/>
            <person name="Lipzen A."/>
            <person name="Salamov A."/>
            <person name="Ngan C.Y."/>
            <person name="Daum C."/>
            <person name="Chiniquy J."/>
            <person name="Barry K."/>
            <person name="LaButti K."/>
            <person name="Haridas S."/>
            <person name="Simmons B.A."/>
            <person name="Magnuson J.K."/>
            <person name="Mortensen U.H."/>
            <person name="Larsen T.O."/>
            <person name="Grigoriev I.V."/>
            <person name="Baker S.E."/>
            <person name="Andersen M.R."/>
        </authorList>
    </citation>
    <scope>NUCLEOTIDE SEQUENCE [LARGE SCALE GENOMIC DNA]</scope>
    <source>
        <strain evidence="7 8">IBT 24754</strain>
    </source>
</reference>
<dbReference type="GO" id="GO:0008270">
    <property type="term" value="F:zinc ion binding"/>
    <property type="evidence" value="ECO:0007669"/>
    <property type="project" value="InterPro"/>
</dbReference>
<feature type="compositionally biased region" description="Polar residues" evidence="5">
    <location>
        <begin position="70"/>
        <end position="83"/>
    </location>
</feature>
<dbReference type="AlphaFoldDB" id="A0A2T5M4P8"/>
<dbReference type="Proteomes" id="UP000244073">
    <property type="component" value="Unassembled WGS sequence"/>
</dbReference>
<accession>A0A2T5M4P8</accession>
<feature type="region of interest" description="Disordered" evidence="5">
    <location>
        <begin position="55"/>
        <end position="90"/>
    </location>
</feature>
<gene>
    <name evidence="7" type="ORF">P175DRAFT_0475963</name>
</gene>
<dbReference type="OrthoDB" id="416217at2759"/>
<name>A0A2T5M4P8_9EURO</name>
<dbReference type="GO" id="GO:0003677">
    <property type="term" value="F:DNA binding"/>
    <property type="evidence" value="ECO:0007669"/>
    <property type="project" value="UniProtKB-KW"/>
</dbReference>
<evidence type="ECO:0000259" key="6">
    <source>
        <dbReference type="PROSITE" id="PS50048"/>
    </source>
</evidence>
<dbReference type="GeneID" id="63812139"/>
<dbReference type="Pfam" id="PF11951">
    <property type="entry name" value="Fungal_trans_2"/>
    <property type="match status" value="1"/>
</dbReference>
<evidence type="ECO:0000256" key="3">
    <source>
        <dbReference type="ARBA" id="ARBA00023163"/>
    </source>
</evidence>
<keyword evidence="2" id="KW-0238">DNA-binding</keyword>
<dbReference type="RefSeq" id="XP_040754905.1">
    <property type="nucleotide sequence ID" value="XM_040895257.1"/>
</dbReference>
<evidence type="ECO:0000313" key="7">
    <source>
        <dbReference type="EMBL" id="PTU23513.1"/>
    </source>
</evidence>
<dbReference type="SUPFAM" id="SSF57701">
    <property type="entry name" value="Zn2/Cys6 DNA-binding domain"/>
    <property type="match status" value="1"/>
</dbReference>
<organism evidence="7 8">
    <name type="scientific">Aspergillus ochraceoroseus IBT 24754</name>
    <dbReference type="NCBI Taxonomy" id="1392256"/>
    <lineage>
        <taxon>Eukaryota</taxon>
        <taxon>Fungi</taxon>
        <taxon>Dikarya</taxon>
        <taxon>Ascomycota</taxon>
        <taxon>Pezizomycotina</taxon>
        <taxon>Eurotiomycetes</taxon>
        <taxon>Eurotiomycetidae</taxon>
        <taxon>Eurotiales</taxon>
        <taxon>Aspergillaceae</taxon>
        <taxon>Aspergillus</taxon>
        <taxon>Aspergillus subgen. Nidulantes</taxon>
    </lineage>
</organism>
<dbReference type="SMART" id="SM00066">
    <property type="entry name" value="GAL4"/>
    <property type="match status" value="1"/>
</dbReference>
<evidence type="ECO:0000256" key="1">
    <source>
        <dbReference type="ARBA" id="ARBA00023015"/>
    </source>
</evidence>
<keyword evidence="1" id="KW-0805">Transcription regulation</keyword>
<proteinExistence type="predicted"/>
<dbReference type="InterPro" id="IPR052400">
    <property type="entry name" value="Zn2-C6_fungal_TF"/>
</dbReference>
<dbReference type="PROSITE" id="PS50048">
    <property type="entry name" value="ZN2_CY6_FUNGAL_2"/>
    <property type="match status" value="1"/>
</dbReference>
<dbReference type="GO" id="GO:0000981">
    <property type="term" value="F:DNA-binding transcription factor activity, RNA polymerase II-specific"/>
    <property type="evidence" value="ECO:0007669"/>
    <property type="project" value="InterPro"/>
</dbReference>
<evidence type="ECO:0000256" key="4">
    <source>
        <dbReference type="ARBA" id="ARBA00023242"/>
    </source>
</evidence>
<dbReference type="CDD" id="cd00067">
    <property type="entry name" value="GAL4"/>
    <property type="match status" value="1"/>
</dbReference>